<dbReference type="PIRSF" id="PIRSF003078">
    <property type="entry name" value="GidB"/>
    <property type="match status" value="1"/>
</dbReference>
<comment type="function">
    <text evidence="6">Specifically methylates the N7 position of guanine in position 527 of 16S rRNA.</text>
</comment>
<evidence type="ECO:0000313" key="8">
    <source>
        <dbReference type="Proteomes" id="UP001265259"/>
    </source>
</evidence>
<accession>A0ABU3DCP0</accession>
<dbReference type="HAMAP" id="MF_00074">
    <property type="entry name" value="16SrRNA_methyltr_G"/>
    <property type="match status" value="1"/>
</dbReference>
<keyword evidence="5 6" id="KW-0949">S-adenosyl-L-methionine</keyword>
<keyword evidence="1 6" id="KW-0963">Cytoplasm</keyword>
<comment type="caution">
    <text evidence="6">Lacks conserved residue(s) required for the propagation of feature annotation.</text>
</comment>
<keyword evidence="4 6" id="KW-0808">Transferase</keyword>
<dbReference type="InterPro" id="IPR029063">
    <property type="entry name" value="SAM-dependent_MTases_sf"/>
</dbReference>
<evidence type="ECO:0000256" key="6">
    <source>
        <dbReference type="HAMAP-Rule" id="MF_00074"/>
    </source>
</evidence>
<dbReference type="InterPro" id="IPR003682">
    <property type="entry name" value="rRNA_ssu_MeTfrase_G"/>
</dbReference>
<feature type="binding site" evidence="6">
    <location>
        <position position="71"/>
    </location>
    <ligand>
        <name>S-adenosyl-L-methionine</name>
        <dbReference type="ChEBI" id="CHEBI:59789"/>
    </ligand>
</feature>
<comment type="catalytic activity">
    <reaction evidence="6">
        <text>guanosine(527) in 16S rRNA + S-adenosyl-L-methionine = N(7)-methylguanosine(527) in 16S rRNA + S-adenosyl-L-homocysteine</text>
        <dbReference type="Rhea" id="RHEA:42732"/>
        <dbReference type="Rhea" id="RHEA-COMP:10209"/>
        <dbReference type="Rhea" id="RHEA-COMP:10210"/>
        <dbReference type="ChEBI" id="CHEBI:57856"/>
        <dbReference type="ChEBI" id="CHEBI:59789"/>
        <dbReference type="ChEBI" id="CHEBI:74269"/>
        <dbReference type="ChEBI" id="CHEBI:74480"/>
        <dbReference type="EC" id="2.1.1.170"/>
    </reaction>
</comment>
<dbReference type="NCBIfam" id="TIGR00138">
    <property type="entry name" value="rsmG_gidB"/>
    <property type="match status" value="1"/>
</dbReference>
<keyword evidence="8" id="KW-1185">Reference proteome</keyword>
<dbReference type="GO" id="GO:0032259">
    <property type="term" value="P:methylation"/>
    <property type="evidence" value="ECO:0007669"/>
    <property type="project" value="UniProtKB-KW"/>
</dbReference>
<gene>
    <name evidence="6 7" type="primary">rsmG</name>
    <name evidence="7" type="ORF">RM543_02210</name>
</gene>
<feature type="binding site" evidence="6">
    <location>
        <position position="131"/>
    </location>
    <ligand>
        <name>S-adenosyl-L-methionine</name>
        <dbReference type="ChEBI" id="CHEBI:59789"/>
    </ligand>
</feature>
<dbReference type="SUPFAM" id="SSF53335">
    <property type="entry name" value="S-adenosyl-L-methionine-dependent methyltransferases"/>
    <property type="match status" value="1"/>
</dbReference>
<dbReference type="Gene3D" id="3.40.50.150">
    <property type="entry name" value="Vaccinia Virus protein VP39"/>
    <property type="match status" value="1"/>
</dbReference>
<keyword evidence="3 6" id="KW-0489">Methyltransferase</keyword>
<evidence type="ECO:0000256" key="5">
    <source>
        <dbReference type="ARBA" id="ARBA00022691"/>
    </source>
</evidence>
<dbReference type="RefSeq" id="WP_311689204.1">
    <property type="nucleotide sequence ID" value="NZ_JAVRHL010000001.1"/>
</dbReference>
<evidence type="ECO:0000256" key="2">
    <source>
        <dbReference type="ARBA" id="ARBA00022552"/>
    </source>
</evidence>
<evidence type="ECO:0000256" key="3">
    <source>
        <dbReference type="ARBA" id="ARBA00022603"/>
    </source>
</evidence>
<organism evidence="7 8">
    <name type="scientific">Tropicimonas omnivorans</name>
    <dbReference type="NCBI Taxonomy" id="3075590"/>
    <lineage>
        <taxon>Bacteria</taxon>
        <taxon>Pseudomonadati</taxon>
        <taxon>Pseudomonadota</taxon>
        <taxon>Alphaproteobacteria</taxon>
        <taxon>Rhodobacterales</taxon>
        <taxon>Roseobacteraceae</taxon>
        <taxon>Tropicimonas</taxon>
    </lineage>
</organism>
<comment type="caution">
    <text evidence="7">The sequence shown here is derived from an EMBL/GenBank/DDBJ whole genome shotgun (WGS) entry which is preliminary data.</text>
</comment>
<feature type="binding site" evidence="6">
    <location>
        <position position="66"/>
    </location>
    <ligand>
        <name>S-adenosyl-L-methionine</name>
        <dbReference type="ChEBI" id="CHEBI:59789"/>
    </ligand>
</feature>
<name>A0ABU3DCP0_9RHOB</name>
<evidence type="ECO:0000313" key="7">
    <source>
        <dbReference type="EMBL" id="MDT0681484.1"/>
    </source>
</evidence>
<evidence type="ECO:0000256" key="4">
    <source>
        <dbReference type="ARBA" id="ARBA00022679"/>
    </source>
</evidence>
<dbReference type="EMBL" id="JAVRHL010000001">
    <property type="protein sequence ID" value="MDT0681484.1"/>
    <property type="molecule type" value="Genomic_DNA"/>
</dbReference>
<proteinExistence type="inferred from homology"/>
<comment type="similarity">
    <text evidence="6">Belongs to the methyltransferase superfamily. RNA methyltransferase RsmG family.</text>
</comment>
<dbReference type="PANTHER" id="PTHR31760">
    <property type="entry name" value="S-ADENOSYL-L-METHIONINE-DEPENDENT METHYLTRANSFERASES SUPERFAMILY PROTEIN"/>
    <property type="match status" value="1"/>
</dbReference>
<dbReference type="EC" id="2.1.1.170" evidence="6"/>
<protein>
    <recommendedName>
        <fullName evidence="6">Ribosomal RNA small subunit methyltransferase G</fullName>
        <ecNumber evidence="6">2.1.1.170</ecNumber>
    </recommendedName>
    <alternativeName>
        <fullName evidence="6">16S rRNA 7-methylguanosine methyltransferase</fullName>
        <shortName evidence="6">16S rRNA m7G methyltransferase</shortName>
    </alternativeName>
</protein>
<keyword evidence="2 6" id="KW-0698">rRNA processing</keyword>
<dbReference type="Proteomes" id="UP001265259">
    <property type="component" value="Unassembled WGS sequence"/>
</dbReference>
<evidence type="ECO:0000256" key="1">
    <source>
        <dbReference type="ARBA" id="ARBA00022490"/>
    </source>
</evidence>
<reference evidence="7 8" key="1">
    <citation type="submission" date="2023-09" db="EMBL/GenBank/DDBJ databases">
        <authorList>
            <person name="Rey-Velasco X."/>
        </authorList>
    </citation>
    <scope>NUCLEOTIDE SEQUENCE [LARGE SCALE GENOMIC DNA]</scope>
    <source>
        <strain evidence="7 8">F158</strain>
    </source>
</reference>
<dbReference type="Pfam" id="PF02527">
    <property type="entry name" value="GidB"/>
    <property type="match status" value="1"/>
</dbReference>
<comment type="subcellular location">
    <subcellularLocation>
        <location evidence="6">Cytoplasm</location>
    </subcellularLocation>
</comment>
<feature type="binding site" evidence="6">
    <location>
        <begin position="117"/>
        <end position="118"/>
    </location>
    <ligand>
        <name>S-adenosyl-L-methionine</name>
        <dbReference type="ChEBI" id="CHEBI:59789"/>
    </ligand>
</feature>
<dbReference type="PANTHER" id="PTHR31760:SF0">
    <property type="entry name" value="S-ADENOSYL-L-METHIONINE-DEPENDENT METHYLTRANSFERASES SUPERFAMILY PROTEIN"/>
    <property type="match status" value="1"/>
</dbReference>
<dbReference type="GO" id="GO:0008168">
    <property type="term" value="F:methyltransferase activity"/>
    <property type="evidence" value="ECO:0007669"/>
    <property type="project" value="UniProtKB-KW"/>
</dbReference>
<sequence length="198" mass="21861">MNHAIDVSRETEARLAAFSELLLKWNRTINLIGRASELEVATRHIADSLQLVEHIPAAAQTWIDLGSGGGFPAIPCAIAMPNPPEITLVESDKRKAAFLSTAARTFQLPIKVKAKRVEELNDEACDVLSARALAPLTELLTLSEHLRRKDTVCIFPKGIRAKDEIGIAREAWRFNLSTYPSITVENASILILKDIERA</sequence>